<dbReference type="Proteomes" id="UP000646478">
    <property type="component" value="Unassembled WGS sequence"/>
</dbReference>
<dbReference type="EMBL" id="BMHH01000007">
    <property type="protein sequence ID" value="GGA92459.1"/>
    <property type="molecule type" value="Genomic_DNA"/>
</dbReference>
<dbReference type="RefSeq" id="WP_188824091.1">
    <property type="nucleotide sequence ID" value="NZ_BMHH01000007.1"/>
</dbReference>
<comment type="caution">
    <text evidence="1">The sequence shown here is derived from an EMBL/GenBank/DDBJ whole genome shotgun (WGS) entry which is preliminary data.</text>
</comment>
<reference evidence="1" key="2">
    <citation type="submission" date="2020-09" db="EMBL/GenBank/DDBJ databases">
        <authorList>
            <person name="Sun Q."/>
            <person name="Zhou Y."/>
        </authorList>
    </citation>
    <scope>NUCLEOTIDE SEQUENCE</scope>
    <source>
        <strain evidence="1">CGMCC 1.15082</strain>
    </source>
</reference>
<accession>A0A916SCC2</accession>
<proteinExistence type="predicted"/>
<name>A0A916SCC2_9HYPH</name>
<evidence type="ECO:0000313" key="1">
    <source>
        <dbReference type="EMBL" id="GGA92459.1"/>
    </source>
</evidence>
<gene>
    <name evidence="1" type="ORF">GCM10011491_20590</name>
</gene>
<reference evidence="1" key="1">
    <citation type="journal article" date="2014" name="Int. J. Syst. Evol. Microbiol.">
        <title>Complete genome sequence of Corynebacterium casei LMG S-19264T (=DSM 44701T), isolated from a smear-ripened cheese.</title>
        <authorList>
            <consortium name="US DOE Joint Genome Institute (JGI-PGF)"/>
            <person name="Walter F."/>
            <person name="Albersmeier A."/>
            <person name="Kalinowski J."/>
            <person name="Ruckert C."/>
        </authorList>
    </citation>
    <scope>NUCLEOTIDE SEQUENCE</scope>
    <source>
        <strain evidence="1">CGMCC 1.15082</strain>
    </source>
</reference>
<keyword evidence="2" id="KW-1185">Reference proteome</keyword>
<evidence type="ECO:0000313" key="2">
    <source>
        <dbReference type="Proteomes" id="UP000646478"/>
    </source>
</evidence>
<dbReference type="AlphaFoldDB" id="A0A916SCC2"/>
<sequence length="78" mass="8092">MAGATATFGLGLASSAFPKFGTCFSKPDSSGRFPSDAAHQPAAPSATIARSALPDPIPDELLDERLFLAMKLYPLIPA</sequence>
<organism evidence="1 2">
    <name type="scientific">Brucella endophytica</name>
    <dbReference type="NCBI Taxonomy" id="1963359"/>
    <lineage>
        <taxon>Bacteria</taxon>
        <taxon>Pseudomonadati</taxon>
        <taxon>Pseudomonadota</taxon>
        <taxon>Alphaproteobacteria</taxon>
        <taxon>Hyphomicrobiales</taxon>
        <taxon>Brucellaceae</taxon>
        <taxon>Brucella/Ochrobactrum group</taxon>
        <taxon>Brucella</taxon>
    </lineage>
</organism>
<protein>
    <submittedName>
        <fullName evidence="1">Uncharacterized protein</fullName>
    </submittedName>
</protein>